<evidence type="ECO:0000256" key="6">
    <source>
        <dbReference type="ARBA" id="ARBA00022692"/>
    </source>
</evidence>
<evidence type="ECO:0000256" key="9">
    <source>
        <dbReference type="ARBA" id="ARBA00022806"/>
    </source>
</evidence>
<feature type="compositionally biased region" description="Basic and acidic residues" evidence="20">
    <location>
        <begin position="705"/>
        <end position="720"/>
    </location>
</feature>
<feature type="region of interest" description="Disordered" evidence="20">
    <location>
        <begin position="550"/>
        <end position="569"/>
    </location>
</feature>
<keyword evidence="4" id="KW-1003">Cell membrane</keyword>
<dbReference type="PRINTS" id="PR00169">
    <property type="entry name" value="KCHANNEL"/>
</dbReference>
<dbReference type="PROSITE" id="PS51194">
    <property type="entry name" value="HELICASE_CTER"/>
    <property type="match status" value="1"/>
</dbReference>
<dbReference type="InterPro" id="IPR003937">
    <property type="entry name" value="K_chnl_volt-dep_KCNQ"/>
</dbReference>
<feature type="region of interest" description="Disordered" evidence="20">
    <location>
        <begin position="763"/>
        <end position="791"/>
    </location>
</feature>
<evidence type="ECO:0000256" key="11">
    <source>
        <dbReference type="ARBA" id="ARBA00022840"/>
    </source>
</evidence>
<dbReference type="EC" id="3.6.4.13" evidence="2"/>
<dbReference type="Gene3D" id="3.40.50.300">
    <property type="entry name" value="P-loop containing nucleotide triphosphate hydrolases"/>
    <property type="match status" value="2"/>
</dbReference>
<keyword evidence="15" id="KW-0406">Ion transport</keyword>
<feature type="region of interest" description="Disordered" evidence="20">
    <location>
        <begin position="314"/>
        <end position="355"/>
    </location>
</feature>
<evidence type="ECO:0000256" key="15">
    <source>
        <dbReference type="ARBA" id="ARBA00023065"/>
    </source>
</evidence>
<dbReference type="InterPro" id="IPR011545">
    <property type="entry name" value="DEAD/DEAH_box_helicase_dom"/>
</dbReference>
<feature type="compositionally biased region" description="Low complexity" evidence="20">
    <location>
        <begin position="767"/>
        <end position="779"/>
    </location>
</feature>
<dbReference type="SUPFAM" id="SSF81324">
    <property type="entry name" value="Voltage-gated potassium channels"/>
    <property type="match status" value="1"/>
</dbReference>
<evidence type="ECO:0000256" key="16">
    <source>
        <dbReference type="ARBA" id="ARBA00023136"/>
    </source>
</evidence>
<dbReference type="EMBL" id="JAYMGO010000013">
    <property type="protein sequence ID" value="KAL1262930.1"/>
    <property type="molecule type" value="Genomic_DNA"/>
</dbReference>
<feature type="compositionally biased region" description="Polar residues" evidence="20">
    <location>
        <begin position="320"/>
        <end position="331"/>
    </location>
</feature>
<keyword evidence="5" id="KW-0633">Potassium transport</keyword>
<evidence type="ECO:0000256" key="17">
    <source>
        <dbReference type="ARBA" id="ARBA00023303"/>
    </source>
</evidence>
<dbReference type="PROSITE" id="PS51195">
    <property type="entry name" value="Q_MOTIF"/>
    <property type="match status" value="1"/>
</dbReference>
<evidence type="ECO:0000256" key="2">
    <source>
        <dbReference type="ARBA" id="ARBA00012552"/>
    </source>
</evidence>
<dbReference type="Gene3D" id="1.10.287.70">
    <property type="match status" value="1"/>
</dbReference>
<dbReference type="PRINTS" id="PR01459">
    <property type="entry name" value="KCNQCHANNEL"/>
</dbReference>
<dbReference type="InterPro" id="IPR014014">
    <property type="entry name" value="RNA_helicase_DEAD_Q_motif"/>
</dbReference>
<dbReference type="SMART" id="SM00490">
    <property type="entry name" value="HELICc"/>
    <property type="match status" value="1"/>
</dbReference>
<dbReference type="InterPro" id="IPR000629">
    <property type="entry name" value="RNA-helicase_DEAD-box_CS"/>
</dbReference>
<evidence type="ECO:0000256" key="19">
    <source>
        <dbReference type="PROSITE-ProRule" id="PRU00552"/>
    </source>
</evidence>
<organism evidence="25 26">
    <name type="scientific">Cirrhinus molitorella</name>
    <name type="common">mud carp</name>
    <dbReference type="NCBI Taxonomy" id="172907"/>
    <lineage>
        <taxon>Eukaryota</taxon>
        <taxon>Metazoa</taxon>
        <taxon>Chordata</taxon>
        <taxon>Craniata</taxon>
        <taxon>Vertebrata</taxon>
        <taxon>Euteleostomi</taxon>
        <taxon>Actinopterygii</taxon>
        <taxon>Neopterygii</taxon>
        <taxon>Teleostei</taxon>
        <taxon>Ostariophysi</taxon>
        <taxon>Cypriniformes</taxon>
        <taxon>Cyprinidae</taxon>
        <taxon>Labeoninae</taxon>
        <taxon>Labeonini</taxon>
        <taxon>Cirrhinus</taxon>
    </lineage>
</organism>
<evidence type="ECO:0000256" key="3">
    <source>
        <dbReference type="ARBA" id="ARBA00022448"/>
    </source>
</evidence>
<dbReference type="InterPro" id="IPR005821">
    <property type="entry name" value="Ion_trans_dom"/>
</dbReference>
<dbReference type="SUPFAM" id="SSF52540">
    <property type="entry name" value="P-loop containing nucleoside triphosphate hydrolases"/>
    <property type="match status" value="1"/>
</dbReference>
<reference evidence="25 26" key="1">
    <citation type="submission" date="2023-09" db="EMBL/GenBank/DDBJ databases">
        <authorList>
            <person name="Wang M."/>
        </authorList>
    </citation>
    <scope>NUCLEOTIDE SEQUENCE [LARGE SCALE GENOMIC DNA]</scope>
    <source>
        <strain evidence="25">GT-2023</strain>
        <tissue evidence="25">Liver</tissue>
    </source>
</reference>
<comment type="caution">
    <text evidence="25">The sequence shown here is derived from an EMBL/GenBank/DDBJ whole genome shotgun (WGS) entry which is preliminary data.</text>
</comment>
<dbReference type="SMART" id="SM00487">
    <property type="entry name" value="DEXDc"/>
    <property type="match status" value="1"/>
</dbReference>
<feature type="transmembrane region" description="Helical" evidence="21">
    <location>
        <begin position="158"/>
        <end position="177"/>
    </location>
</feature>
<comment type="subcellular location">
    <subcellularLocation>
        <location evidence="1">Cell membrane</location>
        <topology evidence="1">Multi-pass membrane protein</topology>
    </subcellularLocation>
</comment>
<dbReference type="Pfam" id="PF03520">
    <property type="entry name" value="KCNQ_channel"/>
    <property type="match status" value="1"/>
</dbReference>
<dbReference type="PANTHER" id="PTHR47735">
    <property type="entry name" value="POTASSIUM VOLTAGE-GATED CHANNEL SUBFAMILY KQT MEMBER 4"/>
    <property type="match status" value="1"/>
</dbReference>
<evidence type="ECO:0000256" key="1">
    <source>
        <dbReference type="ARBA" id="ARBA00004651"/>
    </source>
</evidence>
<feature type="short sequence motif" description="Q motif" evidence="19">
    <location>
        <begin position="992"/>
        <end position="1020"/>
    </location>
</feature>
<comment type="catalytic activity">
    <reaction evidence="18">
        <text>K(+)(in) = K(+)(out)</text>
        <dbReference type="Rhea" id="RHEA:29463"/>
        <dbReference type="ChEBI" id="CHEBI:29103"/>
    </reaction>
</comment>
<dbReference type="InterPro" id="IPR027417">
    <property type="entry name" value="P-loop_NTPase"/>
</dbReference>
<feature type="transmembrane region" description="Helical" evidence="21">
    <location>
        <begin position="91"/>
        <end position="110"/>
    </location>
</feature>
<protein>
    <recommendedName>
        <fullName evidence="2">RNA helicase</fullName>
        <ecNumber evidence="2">3.6.4.13</ecNumber>
    </recommendedName>
</protein>
<keyword evidence="6 21" id="KW-0812">Transmembrane</keyword>
<proteinExistence type="predicted"/>
<keyword evidence="8" id="KW-0378">Hydrolase</keyword>
<evidence type="ECO:0000256" key="18">
    <source>
        <dbReference type="ARBA" id="ARBA00034430"/>
    </source>
</evidence>
<accession>A0ABR3MEC8</accession>
<keyword evidence="12" id="KW-0851">Voltage-gated channel</keyword>
<feature type="transmembrane region" description="Helical" evidence="21">
    <location>
        <begin position="215"/>
        <end position="241"/>
    </location>
</feature>
<feature type="compositionally biased region" description="Polar residues" evidence="20">
    <location>
        <begin position="821"/>
        <end position="834"/>
    </location>
</feature>
<keyword evidence="26" id="KW-1185">Reference proteome</keyword>
<gene>
    <name evidence="25" type="ORF">QQF64_005669</name>
</gene>
<dbReference type="Proteomes" id="UP001558613">
    <property type="component" value="Unassembled WGS sequence"/>
</dbReference>
<evidence type="ECO:0000259" key="24">
    <source>
        <dbReference type="PROSITE" id="PS51195"/>
    </source>
</evidence>
<dbReference type="PROSITE" id="PS51192">
    <property type="entry name" value="HELICASE_ATP_BIND_1"/>
    <property type="match status" value="1"/>
</dbReference>
<dbReference type="PANTHER" id="PTHR47735:SF8">
    <property type="entry name" value="POTASSIUM VOLTAGE-GATED CHANNEL SUBFAMILY KQT MEMBER 5"/>
    <property type="match status" value="1"/>
</dbReference>
<name>A0ABR3MEC8_9TELE</name>
<feature type="transmembrane region" description="Helical" evidence="21">
    <location>
        <begin position="18"/>
        <end position="38"/>
    </location>
</feature>
<keyword evidence="14 21" id="KW-1133">Transmembrane helix</keyword>
<keyword evidence="3" id="KW-0813">Transport</keyword>
<evidence type="ECO:0000256" key="12">
    <source>
        <dbReference type="ARBA" id="ARBA00022882"/>
    </source>
</evidence>
<evidence type="ECO:0000259" key="22">
    <source>
        <dbReference type="PROSITE" id="PS51192"/>
    </source>
</evidence>
<feature type="compositionally biased region" description="Low complexity" evidence="20">
    <location>
        <begin position="554"/>
        <end position="568"/>
    </location>
</feature>
<dbReference type="PROSITE" id="PS00039">
    <property type="entry name" value="DEAD_ATP_HELICASE"/>
    <property type="match status" value="1"/>
</dbReference>
<evidence type="ECO:0000256" key="10">
    <source>
        <dbReference type="ARBA" id="ARBA00022826"/>
    </source>
</evidence>
<dbReference type="CDD" id="cd17958">
    <property type="entry name" value="DEADc_DDX43_DDX53"/>
    <property type="match status" value="1"/>
</dbReference>
<feature type="region of interest" description="Disordered" evidence="20">
    <location>
        <begin position="821"/>
        <end position="847"/>
    </location>
</feature>
<evidence type="ECO:0000313" key="25">
    <source>
        <dbReference type="EMBL" id="KAL1262930.1"/>
    </source>
</evidence>
<evidence type="ECO:0000256" key="20">
    <source>
        <dbReference type="SAM" id="MobiDB-lite"/>
    </source>
</evidence>
<evidence type="ECO:0000256" key="14">
    <source>
        <dbReference type="ARBA" id="ARBA00022989"/>
    </source>
</evidence>
<evidence type="ECO:0000256" key="13">
    <source>
        <dbReference type="ARBA" id="ARBA00022958"/>
    </source>
</evidence>
<keyword evidence="9" id="KW-0347">Helicase</keyword>
<dbReference type="Gene3D" id="6.10.140.1910">
    <property type="match status" value="2"/>
</dbReference>
<sequence length="1382" mass="153635">NRTDTAYCTRGTAGESMYCMFLFTLVFGCLVLSVFSTIPAHMDLSNHCLLILEFVMIVVFGLEYIIRIWSAGCCCRYRGWQGRLRFARKPFCVIDIIVLIASIAVVSAGSQGNIFATSALRSLRFLQILRMVRMDRRGGTWKLLGSVVYAHSKELVTAWYIGFLVLIFSSFLVYLVEKEFNKQFATYADALWWGTITLTTIGYGDKTPQTWTGRLLSAGFALLGISFFALPAGILGSGFALKVQEQHRQKHFEKRRNPAASLIQCVWRSYAADENSVSIATWKPHLKALHTCSPTKKDQGETISSQKLSFRERVRMASPRGQSVKSRQMSVNDRRSPATEVGVEGSSPAKVQKSWSFNDRTRFRPSLRLKSQSRTTAEADTNLGPDDAFDEKGCHCDVTVEDLSAPLKAVIRATRIMKFHVAKKKFKETLRPYDVKDVIEQYSAGHLDMLCRIKSLQTRVDQILGKGQISVDRKGREKILPEGESLEHDMSMLGRVCKVERQVQSIESKLDSLLDIYRQVLQKGSSSMLGLSALPLFELDQTSDYQSSIHSKDLSSSSQLTGSRSGSSNLHRGLHLALAPSELNLGTGYPHSASSFSPSPLLNNQPSSPDSFYPASPPPILTPNNLSRSHQRFSELTRPVPTVHSTSSTLQLPSMVPTSQSRPTSLIPETLQESRAECPSNCLLSTQTEDESDREAESIQSTVQLRDKPERNPKEDGSWRRHLSLDIDPLMLMSSKTAPSLEVERGLGKSLSAQNLMLPTAADCHPSLSTRSSGSSNNESSDREPLADWGDTELLVNDKESDTTEGNSCQQQSNDTTFSSELLRTGASGPSPSQAGPRDGLESHNLPHINSGAHDAEVLIFGSRDAQLKAKDMIEDLVHGNSFGGPGFGNGNSNAGYQNDSCWSAAAVRAAAASAPAPVPIDWTALRENRDKYEAMKWQDLPTLKKDFYIEAKSVAARSAEEVKIWRKENNNIFVDDLKDGEKRAIPNPVCTFEEAFAHYPGIMENIVRVGFKKPTPIQSQAWPIILKGTDLIGIAQTGTGKTLAYLLPGFIHMDEQPVPRNKRDGPGMLVLTPTRELALQIEAECNKYSYKGFKSICIYGGGDRKAQIKVVTSGVDIVIATPGRLNDLQMNELISLRSITYLVLDEADRMLDMGFEPQIMKIILDIRPDRQTVMTSATWPTGVRRLAKSYLKDPMMVYVGTLDLAAVNTVQQTVLFVQEEEKKAYLFDFIDRMEPQDKVLIFVGKKLKADDLSSDLCLQGIAVQSLHGDREQCDREEALQDFKDGRVHILVATDLASRGLDVHDITHVFNYDFPRNVEEYVHRVGRTGRAGSSCKWVHFLTQEIRCICNPGDKRGLENSFRVNHHPREIWSGCTRRTGTDG</sequence>
<keyword evidence="11" id="KW-0067">ATP-binding</keyword>
<evidence type="ECO:0000256" key="21">
    <source>
        <dbReference type="SAM" id="Phobius"/>
    </source>
</evidence>
<feature type="region of interest" description="Disordered" evidence="20">
    <location>
        <begin position="686"/>
        <end position="720"/>
    </location>
</feature>
<keyword evidence="7" id="KW-0547">Nucleotide-binding</keyword>
<evidence type="ECO:0000256" key="4">
    <source>
        <dbReference type="ARBA" id="ARBA00022475"/>
    </source>
</evidence>
<evidence type="ECO:0000256" key="5">
    <source>
        <dbReference type="ARBA" id="ARBA00022538"/>
    </source>
</evidence>
<feature type="transmembrane region" description="Helical" evidence="21">
    <location>
        <begin position="50"/>
        <end position="70"/>
    </location>
</feature>
<dbReference type="InterPro" id="IPR014001">
    <property type="entry name" value="Helicase_ATP-bd"/>
</dbReference>
<evidence type="ECO:0000259" key="23">
    <source>
        <dbReference type="PROSITE" id="PS51194"/>
    </source>
</evidence>
<feature type="region of interest" description="Disordered" evidence="20">
    <location>
        <begin position="366"/>
        <end position="385"/>
    </location>
</feature>
<evidence type="ECO:0000313" key="26">
    <source>
        <dbReference type="Proteomes" id="UP001558613"/>
    </source>
</evidence>
<keyword evidence="17" id="KW-0407">Ion channel</keyword>
<feature type="domain" description="DEAD-box RNA helicase Q" evidence="24">
    <location>
        <begin position="992"/>
        <end position="1020"/>
    </location>
</feature>
<dbReference type="Pfam" id="PF00270">
    <property type="entry name" value="DEAD"/>
    <property type="match status" value="1"/>
</dbReference>
<feature type="compositionally biased region" description="Polar residues" evidence="20">
    <location>
        <begin position="369"/>
        <end position="379"/>
    </location>
</feature>
<feature type="compositionally biased region" description="Low complexity" evidence="20">
    <location>
        <begin position="590"/>
        <end position="611"/>
    </location>
</feature>
<dbReference type="Pfam" id="PF00520">
    <property type="entry name" value="Ion_trans"/>
    <property type="match status" value="1"/>
</dbReference>
<keyword evidence="13" id="KW-0630">Potassium</keyword>
<keyword evidence="16 21" id="KW-0472">Membrane</keyword>
<dbReference type="CDD" id="cd18787">
    <property type="entry name" value="SF2_C_DEAD"/>
    <property type="match status" value="1"/>
</dbReference>
<feature type="compositionally biased region" description="Polar residues" evidence="20">
    <location>
        <begin position="643"/>
        <end position="664"/>
    </location>
</feature>
<keyword evidence="10" id="KW-0631">Potassium channel</keyword>
<feature type="domain" description="Helicase ATP-binding" evidence="22">
    <location>
        <begin position="1023"/>
        <end position="1198"/>
    </location>
</feature>
<dbReference type="Pfam" id="PF00271">
    <property type="entry name" value="Helicase_C"/>
    <property type="match status" value="1"/>
</dbReference>
<feature type="non-terminal residue" evidence="25">
    <location>
        <position position="1"/>
    </location>
</feature>
<feature type="region of interest" description="Disordered" evidence="20">
    <location>
        <begin position="589"/>
        <end position="665"/>
    </location>
</feature>
<dbReference type="InterPro" id="IPR013821">
    <property type="entry name" value="K_chnl_volt-dep_KCNQ_C"/>
</dbReference>
<evidence type="ECO:0000256" key="8">
    <source>
        <dbReference type="ARBA" id="ARBA00022801"/>
    </source>
</evidence>
<dbReference type="InterPro" id="IPR001650">
    <property type="entry name" value="Helicase_C-like"/>
</dbReference>
<feature type="domain" description="Helicase C-terminal" evidence="23">
    <location>
        <begin position="1210"/>
        <end position="1376"/>
    </location>
</feature>
<evidence type="ECO:0000256" key="7">
    <source>
        <dbReference type="ARBA" id="ARBA00022741"/>
    </source>
</evidence>